<evidence type="ECO:0000313" key="1">
    <source>
        <dbReference type="EMBL" id="WGO83194.1"/>
    </source>
</evidence>
<dbReference type="RefSeq" id="WP_280937849.1">
    <property type="nucleotide sequence ID" value="NZ_CP123759.1"/>
</dbReference>
<accession>A0ABY8P4A3</accession>
<gene>
    <name evidence="1" type="ORF">QG404_12745</name>
</gene>
<proteinExistence type="predicted"/>
<sequence length="78" mass="8543">MKKILIILTYIYLVGCTDATESLSPTKAIGVANPASVYCIKKGGKIKIVKTAKGEVGYCRLANGVSIEEWTLYHQDHQ</sequence>
<organism evidence="1 2">
    <name type="scientific">Arsenophonus apicola</name>
    <dbReference type="NCBI Taxonomy" id="2879119"/>
    <lineage>
        <taxon>Bacteria</taxon>
        <taxon>Pseudomonadati</taxon>
        <taxon>Pseudomonadota</taxon>
        <taxon>Gammaproteobacteria</taxon>
        <taxon>Enterobacterales</taxon>
        <taxon>Morganellaceae</taxon>
        <taxon>Arsenophonus</taxon>
    </lineage>
</organism>
<keyword evidence="2" id="KW-1185">Reference proteome</keyword>
<dbReference type="Proteomes" id="UP001231859">
    <property type="component" value="Chromosome"/>
</dbReference>
<dbReference type="EMBL" id="CP123759">
    <property type="protein sequence ID" value="WGO83194.1"/>
    <property type="molecule type" value="Genomic_DNA"/>
</dbReference>
<evidence type="ECO:0000313" key="2">
    <source>
        <dbReference type="Proteomes" id="UP001231859"/>
    </source>
</evidence>
<reference evidence="1 2" key="1">
    <citation type="submission" date="2023-04" db="EMBL/GenBank/DDBJ databases">
        <title>Genome dynamics across the evolutionary transition to endosymbiosis.</title>
        <authorList>
            <person name="Siozios S."/>
            <person name="Nadal-Jimenez P."/>
            <person name="Azagi T."/>
            <person name="Sprong H."/>
            <person name="Frost C.L."/>
            <person name="Parratt S.R."/>
            <person name="Taylor G."/>
            <person name="Brettell L."/>
            <person name="Lew K.C."/>
            <person name="Croft L."/>
            <person name="King K.C."/>
            <person name="Brockhurst M.A."/>
            <person name="Hypsa V."/>
            <person name="Novakova E."/>
            <person name="Darby A.C."/>
            <person name="Hurst G.D.D."/>
        </authorList>
    </citation>
    <scope>NUCLEOTIDE SEQUENCE [LARGE SCALE GENOMIC DNA]</scope>
    <source>
        <strain evidence="2">aApi_AU</strain>
    </source>
</reference>
<dbReference type="InterPro" id="IPR005590">
    <property type="entry name" value="DUF333"/>
</dbReference>
<dbReference type="PANTHER" id="PTHR38008:SF2">
    <property type="entry name" value="HEMOLYSIN"/>
    <property type="match status" value="1"/>
</dbReference>
<protein>
    <submittedName>
        <fullName evidence="1">DUF333 domain-containing protein</fullName>
    </submittedName>
</protein>
<name>A0ABY8P4A3_9GAMM</name>
<dbReference type="Pfam" id="PF03891">
    <property type="entry name" value="DUF333"/>
    <property type="match status" value="1"/>
</dbReference>
<dbReference type="PANTHER" id="PTHR38008">
    <property type="entry name" value="HEMOLYSIN-RELATED"/>
    <property type="match status" value="1"/>
</dbReference>